<gene>
    <name evidence="1" type="ORF">SAP269_04900</name>
</gene>
<reference evidence="2" key="1">
    <citation type="journal article" date="2024" name="FEMS Microbiol. Lett.">
        <title>Genomic insights into Spiroplasma endosymbionts that induce male-killing and protective phenotypes in the pea aphid.</title>
        <authorList>
            <person name="Arai H."/>
            <person name="Legeai F."/>
            <person name="Kageyama D."/>
            <person name="Sugio A."/>
            <person name="Simon J.C."/>
        </authorList>
    </citation>
    <scope>NUCLEOTIDE SEQUENCE [LARGE SCALE GENOMIC DNA]</scope>
    <source>
        <strain evidence="2">sAp269</strain>
    </source>
</reference>
<dbReference type="Proteomes" id="UP001473424">
    <property type="component" value="Chromosome"/>
</dbReference>
<name>A0ABM8JL69_9MOLU</name>
<dbReference type="RefSeq" id="WP_353306661.1">
    <property type="nucleotide sequence ID" value="NZ_AP028955.1"/>
</dbReference>
<evidence type="ECO:0000313" key="1">
    <source>
        <dbReference type="EMBL" id="BET37901.1"/>
    </source>
</evidence>
<evidence type="ECO:0000313" key="2">
    <source>
        <dbReference type="Proteomes" id="UP001473424"/>
    </source>
</evidence>
<accession>A0ABM8JL69</accession>
<evidence type="ECO:0008006" key="3">
    <source>
        <dbReference type="Google" id="ProtNLM"/>
    </source>
</evidence>
<protein>
    <recommendedName>
        <fullName evidence="3">BspA family leucine-rich repeat surface protein</fullName>
    </recommendedName>
</protein>
<sequence>MRSMFAGAEKFNQDLSDWDTSNVKDMNFMFYDAKKFNQDISVWRVEKVIEYIDFFWNPGITDIKKMPKFNN</sequence>
<organism evidence="1 2">
    <name type="scientific">Spiroplasma ixodetis</name>
    <dbReference type="NCBI Taxonomy" id="2141"/>
    <lineage>
        <taxon>Bacteria</taxon>
        <taxon>Bacillati</taxon>
        <taxon>Mycoplasmatota</taxon>
        <taxon>Mollicutes</taxon>
        <taxon>Entomoplasmatales</taxon>
        <taxon>Spiroplasmataceae</taxon>
        <taxon>Spiroplasma</taxon>
    </lineage>
</organism>
<dbReference type="InterPro" id="IPR011889">
    <property type="entry name" value="Liste_lipo_26"/>
</dbReference>
<proteinExistence type="predicted"/>
<dbReference type="NCBIfam" id="TIGR02167">
    <property type="entry name" value="Liste_lipo_26"/>
    <property type="match status" value="1"/>
</dbReference>
<dbReference type="InterPro" id="IPR005046">
    <property type="entry name" value="DUF285"/>
</dbReference>
<dbReference type="EMBL" id="AP028955">
    <property type="protein sequence ID" value="BET37901.1"/>
    <property type="molecule type" value="Genomic_DNA"/>
</dbReference>
<dbReference type="Pfam" id="PF03382">
    <property type="entry name" value="DUF285"/>
    <property type="match status" value="1"/>
</dbReference>
<keyword evidence="2" id="KW-1185">Reference proteome</keyword>